<keyword evidence="5 6" id="KW-0472">Membrane</keyword>
<feature type="transmembrane region" description="Helical" evidence="6">
    <location>
        <begin position="99"/>
        <end position="119"/>
    </location>
</feature>
<dbReference type="Proteomes" id="UP000027931">
    <property type="component" value="Unassembled WGS sequence"/>
</dbReference>
<dbReference type="InterPro" id="IPR003834">
    <property type="entry name" value="Cyt_c_assmbl_TM_dom"/>
</dbReference>
<keyword evidence="3 6" id="KW-0812">Transmembrane</keyword>
<dbReference type="GO" id="GO:0017004">
    <property type="term" value="P:cytochrome complex assembly"/>
    <property type="evidence" value="ECO:0007669"/>
    <property type="project" value="InterPro"/>
</dbReference>
<gene>
    <name evidence="8" type="ORF">EL26_16950</name>
</gene>
<evidence type="ECO:0000256" key="2">
    <source>
        <dbReference type="ARBA" id="ARBA00006143"/>
    </source>
</evidence>
<dbReference type="STRING" id="1157490.EL26_16950"/>
<dbReference type="GO" id="GO:0016020">
    <property type="term" value="C:membrane"/>
    <property type="evidence" value="ECO:0007669"/>
    <property type="project" value="UniProtKB-SubCell"/>
</dbReference>
<evidence type="ECO:0000259" key="7">
    <source>
        <dbReference type="Pfam" id="PF02683"/>
    </source>
</evidence>
<dbReference type="InterPro" id="IPR051790">
    <property type="entry name" value="Cytochrome_c-biogenesis_DsbD"/>
</dbReference>
<sequence length="241" mass="25930">MFSSSHPTFLIAFLAGLLSFVSPCVLPLYPSYLSFITGVSYDQLYGAQRDTRSVRRKAFLHSLFFVLGFSIIFVALGFASGSIGSIFINNQELIRRVGGILIVVMGLFMAGILKIDFLMQTKKFQTSNKPVGYLGAVVVGVSFAAGWTPCVGPILASVLTIAATNPVAGGSLMVFYSLGFALPFVFLAITLGSVRWLLKYSEIITKVGGAGMVIMGVLLITNGMTLITQWLLRLTGGWIGF</sequence>
<comment type="similarity">
    <text evidence="2">Belongs to the DsbD family.</text>
</comment>
<name>A0A074M839_9BACL</name>
<comment type="caution">
    <text evidence="8">The sequence shown here is derived from an EMBL/GenBank/DDBJ whole genome shotgun (WGS) entry which is preliminary data.</text>
</comment>
<keyword evidence="4 6" id="KW-1133">Transmembrane helix</keyword>
<accession>A0A074M839</accession>
<dbReference type="RefSeq" id="WP_038091151.1">
    <property type="nucleotide sequence ID" value="NZ_JMIR01000027.1"/>
</dbReference>
<feature type="domain" description="Cytochrome C biogenesis protein transmembrane" evidence="7">
    <location>
        <begin position="10"/>
        <end position="208"/>
    </location>
</feature>
<feature type="transmembrane region" description="Helical" evidence="6">
    <location>
        <begin position="131"/>
        <end position="162"/>
    </location>
</feature>
<evidence type="ECO:0000256" key="4">
    <source>
        <dbReference type="ARBA" id="ARBA00022989"/>
    </source>
</evidence>
<evidence type="ECO:0000256" key="3">
    <source>
        <dbReference type="ARBA" id="ARBA00022692"/>
    </source>
</evidence>
<evidence type="ECO:0000256" key="6">
    <source>
        <dbReference type="SAM" id="Phobius"/>
    </source>
</evidence>
<feature type="transmembrane region" description="Helical" evidence="6">
    <location>
        <begin position="6"/>
        <end position="29"/>
    </location>
</feature>
<feature type="transmembrane region" description="Helical" evidence="6">
    <location>
        <begin position="174"/>
        <end position="198"/>
    </location>
</feature>
<protein>
    <submittedName>
        <fullName evidence="8">Cytochrome C biogenesis protein</fullName>
    </submittedName>
</protein>
<dbReference type="eggNOG" id="COG0785">
    <property type="taxonomic scope" value="Bacteria"/>
</dbReference>
<dbReference type="AlphaFoldDB" id="A0A074M839"/>
<dbReference type="Pfam" id="PF02683">
    <property type="entry name" value="DsbD_TM"/>
    <property type="match status" value="1"/>
</dbReference>
<comment type="subcellular location">
    <subcellularLocation>
        <location evidence="1">Membrane</location>
        <topology evidence="1">Multi-pass membrane protein</topology>
    </subcellularLocation>
</comment>
<dbReference type="PANTHER" id="PTHR31272">
    <property type="entry name" value="CYTOCHROME C-TYPE BIOGENESIS PROTEIN HI_1454-RELATED"/>
    <property type="match status" value="1"/>
</dbReference>
<dbReference type="PANTHER" id="PTHR31272:SF4">
    <property type="entry name" value="CYTOCHROME C-TYPE BIOGENESIS PROTEIN HI_1454-RELATED"/>
    <property type="match status" value="1"/>
</dbReference>
<keyword evidence="9" id="KW-1185">Reference proteome</keyword>
<proteinExistence type="inferred from homology"/>
<organism evidence="8 9">
    <name type="scientific">Tumebacillus flagellatus</name>
    <dbReference type="NCBI Taxonomy" id="1157490"/>
    <lineage>
        <taxon>Bacteria</taxon>
        <taxon>Bacillati</taxon>
        <taxon>Bacillota</taxon>
        <taxon>Bacilli</taxon>
        <taxon>Bacillales</taxon>
        <taxon>Alicyclobacillaceae</taxon>
        <taxon>Tumebacillus</taxon>
    </lineage>
</organism>
<evidence type="ECO:0000256" key="1">
    <source>
        <dbReference type="ARBA" id="ARBA00004141"/>
    </source>
</evidence>
<evidence type="ECO:0000256" key="5">
    <source>
        <dbReference type="ARBA" id="ARBA00023136"/>
    </source>
</evidence>
<reference evidence="8 9" key="1">
    <citation type="journal article" date="2013" name="Int. J. Syst. Evol. Microbiol.">
        <title>Tumebacillus flagellatus sp. nov., an alpha-amylase/pullulanase-producing bacterium isolated from cassava wastewater.</title>
        <authorList>
            <person name="Wang Q."/>
            <person name="Xie N."/>
            <person name="Qin Y."/>
            <person name="Shen N."/>
            <person name="Zhu J."/>
            <person name="Mi H."/>
            <person name="Huang R."/>
        </authorList>
    </citation>
    <scope>NUCLEOTIDE SEQUENCE [LARGE SCALE GENOMIC DNA]</scope>
    <source>
        <strain evidence="8 9">GST4</strain>
    </source>
</reference>
<evidence type="ECO:0000313" key="9">
    <source>
        <dbReference type="Proteomes" id="UP000027931"/>
    </source>
</evidence>
<feature type="transmembrane region" description="Helical" evidence="6">
    <location>
        <begin position="58"/>
        <end position="79"/>
    </location>
</feature>
<feature type="transmembrane region" description="Helical" evidence="6">
    <location>
        <begin position="210"/>
        <end position="232"/>
    </location>
</feature>
<evidence type="ECO:0000313" key="8">
    <source>
        <dbReference type="EMBL" id="KEO82112.1"/>
    </source>
</evidence>
<dbReference type="EMBL" id="JMIR01000027">
    <property type="protein sequence ID" value="KEO82112.1"/>
    <property type="molecule type" value="Genomic_DNA"/>
</dbReference>